<evidence type="ECO:0000256" key="2">
    <source>
        <dbReference type="ARBA" id="ARBA00022448"/>
    </source>
</evidence>
<evidence type="ECO:0000313" key="9">
    <source>
        <dbReference type="Proteomes" id="UP000003806"/>
    </source>
</evidence>
<keyword evidence="9" id="KW-1185">Reference proteome</keyword>
<dbReference type="Proteomes" id="UP000003806">
    <property type="component" value="Chromosome"/>
</dbReference>
<keyword evidence="4" id="KW-0547">Nucleotide-binding</keyword>
<dbReference type="HOGENOM" id="CLU_000604_1_22_0"/>
<protein>
    <submittedName>
        <fullName evidence="8">ABC-type polar amino acid transport system, ATPase component</fullName>
    </submittedName>
</protein>
<dbReference type="GO" id="GO:0005886">
    <property type="term" value="C:plasma membrane"/>
    <property type="evidence" value="ECO:0007669"/>
    <property type="project" value="UniProtKB-SubCell"/>
</dbReference>
<feature type="domain" description="ABC transporter" evidence="7">
    <location>
        <begin position="2"/>
        <end position="239"/>
    </location>
</feature>
<dbReference type="InterPro" id="IPR050086">
    <property type="entry name" value="MetN_ABC_transporter-like"/>
</dbReference>
<gene>
    <name evidence="8" type="ORF">JonanDRAFT_0097</name>
</gene>
<organism evidence="8 9">
    <name type="scientific">Jonquetella anthropi DSM 22815</name>
    <dbReference type="NCBI Taxonomy" id="885272"/>
    <lineage>
        <taxon>Bacteria</taxon>
        <taxon>Thermotogati</taxon>
        <taxon>Synergistota</taxon>
        <taxon>Synergistia</taxon>
        <taxon>Synergistales</taxon>
        <taxon>Dethiosulfovibrionaceae</taxon>
        <taxon>Jonquetella</taxon>
    </lineage>
</organism>
<comment type="subcellular location">
    <subcellularLocation>
        <location evidence="1">Cell membrane</location>
        <topology evidence="1">Peripheral membrane protein</topology>
    </subcellularLocation>
</comment>
<dbReference type="PROSITE" id="PS00211">
    <property type="entry name" value="ABC_TRANSPORTER_1"/>
    <property type="match status" value="1"/>
</dbReference>
<evidence type="ECO:0000256" key="5">
    <source>
        <dbReference type="ARBA" id="ARBA00022840"/>
    </source>
</evidence>
<dbReference type="PANTHER" id="PTHR43166:SF35">
    <property type="entry name" value="L-CYSTINE IMPORT ATP-BINDING PROTEIN TCYN"/>
    <property type="match status" value="1"/>
</dbReference>
<accession>H0ULY6</accession>
<evidence type="ECO:0000256" key="4">
    <source>
        <dbReference type="ARBA" id="ARBA00022741"/>
    </source>
</evidence>
<dbReference type="PROSITE" id="PS50893">
    <property type="entry name" value="ABC_TRANSPORTER_2"/>
    <property type="match status" value="1"/>
</dbReference>
<dbReference type="GO" id="GO:0015424">
    <property type="term" value="F:ABC-type amino acid transporter activity"/>
    <property type="evidence" value="ECO:0007669"/>
    <property type="project" value="InterPro"/>
</dbReference>
<dbReference type="PANTHER" id="PTHR43166">
    <property type="entry name" value="AMINO ACID IMPORT ATP-BINDING PROTEIN"/>
    <property type="match status" value="1"/>
</dbReference>
<keyword evidence="3" id="KW-1003">Cell membrane</keyword>
<name>H0ULY6_9BACT</name>
<dbReference type="EMBL" id="CM001376">
    <property type="protein sequence ID" value="EHM12528.1"/>
    <property type="molecule type" value="Genomic_DNA"/>
</dbReference>
<evidence type="ECO:0000313" key="8">
    <source>
        <dbReference type="EMBL" id="EHM12528.1"/>
    </source>
</evidence>
<dbReference type="STRING" id="885272.JonanDRAFT_0097"/>
<dbReference type="PIRSF" id="PIRSF039085">
    <property type="entry name" value="ABC_ATPase_HisP"/>
    <property type="match status" value="1"/>
</dbReference>
<dbReference type="GO" id="GO:0005524">
    <property type="term" value="F:ATP binding"/>
    <property type="evidence" value="ECO:0007669"/>
    <property type="project" value="UniProtKB-KW"/>
</dbReference>
<dbReference type="InterPro" id="IPR003593">
    <property type="entry name" value="AAA+_ATPase"/>
</dbReference>
<proteinExistence type="predicted"/>
<dbReference type="Pfam" id="PF00005">
    <property type="entry name" value="ABC_tran"/>
    <property type="match status" value="1"/>
</dbReference>
<dbReference type="SMART" id="SM00382">
    <property type="entry name" value="AAA"/>
    <property type="match status" value="1"/>
</dbReference>
<dbReference type="AlphaFoldDB" id="H0ULY6"/>
<dbReference type="InterPro" id="IPR027417">
    <property type="entry name" value="P-loop_NTPase"/>
</dbReference>
<reference evidence="8 9" key="1">
    <citation type="submission" date="2011-11" db="EMBL/GenBank/DDBJ databases">
        <title>The Noncontiguous Finished genome of Jonquetella anthropi DSM 22815.</title>
        <authorList>
            <consortium name="US DOE Joint Genome Institute (JGI-PGF)"/>
            <person name="Lucas S."/>
            <person name="Copeland A."/>
            <person name="Lapidus A."/>
            <person name="Glavina del Rio T."/>
            <person name="Dalin E."/>
            <person name="Tice H."/>
            <person name="Bruce D."/>
            <person name="Goodwin L."/>
            <person name="Pitluck S."/>
            <person name="Peters L."/>
            <person name="Mikhailova N."/>
            <person name="Held B."/>
            <person name="Kyrpides N."/>
            <person name="Mavromatis K."/>
            <person name="Ivanova N."/>
            <person name="Markowitz V."/>
            <person name="Cheng J.-F."/>
            <person name="Hugenholtz P."/>
            <person name="Woyke T."/>
            <person name="Wu D."/>
            <person name="Gronow S."/>
            <person name="Wellnitz S."/>
            <person name="Brambilla E."/>
            <person name="Klenk H.-P."/>
            <person name="Eisen J.A."/>
        </authorList>
    </citation>
    <scope>NUCLEOTIDE SEQUENCE [LARGE SCALE GENOMIC DNA]</scope>
    <source>
        <strain evidence="8 9">DSM 22815</strain>
    </source>
</reference>
<dbReference type="Gene3D" id="3.40.50.300">
    <property type="entry name" value="P-loop containing nucleotide triphosphate hydrolases"/>
    <property type="match status" value="1"/>
</dbReference>
<keyword evidence="6" id="KW-0472">Membrane</keyword>
<dbReference type="InterPro" id="IPR017871">
    <property type="entry name" value="ABC_transporter-like_CS"/>
</dbReference>
<dbReference type="InterPro" id="IPR003439">
    <property type="entry name" value="ABC_transporter-like_ATP-bd"/>
</dbReference>
<dbReference type="InterPro" id="IPR030679">
    <property type="entry name" value="ABC_ATPase_HisP-typ"/>
</dbReference>
<keyword evidence="2" id="KW-0813">Transport</keyword>
<evidence type="ECO:0000256" key="6">
    <source>
        <dbReference type="ARBA" id="ARBA00023136"/>
    </source>
</evidence>
<evidence type="ECO:0000256" key="3">
    <source>
        <dbReference type="ARBA" id="ARBA00022475"/>
    </source>
</evidence>
<dbReference type="RefSeq" id="WP_008521957.1">
    <property type="nucleotide sequence ID" value="NZ_CM001376.1"/>
</dbReference>
<evidence type="ECO:0000256" key="1">
    <source>
        <dbReference type="ARBA" id="ARBA00004202"/>
    </source>
</evidence>
<keyword evidence="5" id="KW-0067">ATP-binding</keyword>
<dbReference type="OrthoDB" id="9772862at2"/>
<sequence length="253" mass="27690">MISVQHLGKSFEGTPVLRDVSFSLQTGHVMAVIGPSGTGKSTLLRCINCLEKADRGTVTIADTTVDFQTIRKLETLFLRRHTGMVFQSFNLFANKTALENITEGLTVVRRVPPDQARETGLQILERIGLADKKDSYPQTLSGGQQQRIAIGRALALDPKVLLLDEPTSALDPELVNEVLRLIGSLAKQQQTMIIVTHEISFAASVAHEICFMDQGQIIEHGPADQIIGHPKSERLQQFLNSLAQRGVPKGSDS</sequence>
<dbReference type="SUPFAM" id="SSF52540">
    <property type="entry name" value="P-loop containing nucleoside triphosphate hydrolases"/>
    <property type="match status" value="1"/>
</dbReference>
<dbReference type="GO" id="GO:0016887">
    <property type="term" value="F:ATP hydrolysis activity"/>
    <property type="evidence" value="ECO:0007669"/>
    <property type="project" value="InterPro"/>
</dbReference>
<evidence type="ECO:0000259" key="7">
    <source>
        <dbReference type="PROSITE" id="PS50893"/>
    </source>
</evidence>
<dbReference type="eggNOG" id="COG1126">
    <property type="taxonomic scope" value="Bacteria"/>
</dbReference>